<reference evidence="8 9" key="2">
    <citation type="journal article" date="2014" name="BMC Genomics">
        <title>An improved genome of the model marine alga Ostreococcus tauri unfolds by assessing Illumina de novo assemblies.</title>
        <authorList>
            <person name="Blanc-Mathieu R."/>
            <person name="Verhelst B."/>
            <person name="Derelle E."/>
            <person name="Rombauts S."/>
            <person name="Bouget F.Y."/>
            <person name="Carre I."/>
            <person name="Chateau A."/>
            <person name="Eyre-Walker A."/>
            <person name="Grimsley N."/>
            <person name="Moreau H."/>
            <person name="Piegu B."/>
            <person name="Rivals E."/>
            <person name="Schackwitz W."/>
            <person name="Van de Peer Y."/>
            <person name="Piganeau G."/>
        </authorList>
    </citation>
    <scope>NUCLEOTIDE SEQUENCE [LARGE SCALE GENOMIC DNA]</scope>
    <source>
        <strain evidence="9">OTTH 0595 / CCAP 157/2 / RCC745</strain>
    </source>
</reference>
<keyword evidence="4" id="KW-0342">GTP-binding</keyword>
<dbReference type="FunFam" id="1.10.1580.10:FF:000002">
    <property type="entry name" value="Guanine nucleotide-binding protein-like 3 (nucleolar)-like"/>
    <property type="match status" value="1"/>
</dbReference>
<feature type="region of interest" description="Disordered" evidence="6">
    <location>
        <begin position="547"/>
        <end position="597"/>
    </location>
</feature>
<dbReference type="GO" id="GO:0050793">
    <property type="term" value="P:regulation of developmental process"/>
    <property type="evidence" value="ECO:0007669"/>
    <property type="project" value="UniProtKB-ARBA"/>
</dbReference>
<feature type="region of interest" description="Disordered" evidence="6">
    <location>
        <begin position="492"/>
        <end position="535"/>
    </location>
</feature>
<feature type="compositionally biased region" description="Basic and acidic residues" evidence="6">
    <location>
        <begin position="516"/>
        <end position="528"/>
    </location>
</feature>
<evidence type="ECO:0000313" key="8">
    <source>
        <dbReference type="EMBL" id="CEF98322.1"/>
    </source>
</evidence>
<evidence type="ECO:0000256" key="2">
    <source>
        <dbReference type="ARBA" id="ARBA00022741"/>
    </source>
</evidence>
<keyword evidence="3" id="KW-0175">Coiled coil</keyword>
<dbReference type="FunCoup" id="A0A090M6K6">
    <property type="interactions" value="1705"/>
</dbReference>
<dbReference type="GO" id="GO:0051239">
    <property type="term" value="P:regulation of multicellular organismal process"/>
    <property type="evidence" value="ECO:0007669"/>
    <property type="project" value="UniProtKB-ARBA"/>
</dbReference>
<dbReference type="GO" id="GO:0005525">
    <property type="term" value="F:GTP binding"/>
    <property type="evidence" value="ECO:0007669"/>
    <property type="project" value="UniProtKB-KW"/>
</dbReference>
<dbReference type="PROSITE" id="PS51721">
    <property type="entry name" value="G_CP"/>
    <property type="match status" value="1"/>
</dbReference>
<name>A0A090M6K6_OSTTA</name>
<organism evidence="8 9">
    <name type="scientific">Ostreococcus tauri</name>
    <name type="common">Marine green alga</name>
    <dbReference type="NCBI Taxonomy" id="70448"/>
    <lineage>
        <taxon>Eukaryota</taxon>
        <taxon>Viridiplantae</taxon>
        <taxon>Chlorophyta</taxon>
        <taxon>Mamiellophyceae</taxon>
        <taxon>Mamiellales</taxon>
        <taxon>Bathycoccaceae</taxon>
        <taxon>Ostreococcus</taxon>
    </lineage>
</organism>
<dbReference type="InterPro" id="IPR006073">
    <property type="entry name" value="GTP-bd"/>
</dbReference>
<dbReference type="InterPro" id="IPR050755">
    <property type="entry name" value="TRAFAC_YlqF/YawG_RiboMat"/>
</dbReference>
<evidence type="ECO:0000313" key="9">
    <source>
        <dbReference type="Proteomes" id="UP000009170"/>
    </source>
</evidence>
<keyword evidence="2" id="KW-0547">Nucleotide-binding</keyword>
<proteinExistence type="predicted"/>
<dbReference type="Gene3D" id="3.40.50.300">
    <property type="entry name" value="P-loop containing nucleotide triphosphate hydrolases"/>
    <property type="match status" value="1"/>
</dbReference>
<dbReference type="InParanoid" id="A0A090M6K6"/>
<dbReference type="InterPro" id="IPR014813">
    <property type="entry name" value="Gnl3_N_dom"/>
</dbReference>
<feature type="domain" description="CP-type G" evidence="7">
    <location>
        <begin position="151"/>
        <end position="336"/>
    </location>
</feature>
<evidence type="ECO:0000256" key="6">
    <source>
        <dbReference type="SAM" id="MobiDB-lite"/>
    </source>
</evidence>
<evidence type="ECO:0000256" key="5">
    <source>
        <dbReference type="ARBA" id="ARBA00023242"/>
    </source>
</evidence>
<dbReference type="InterPro" id="IPR027417">
    <property type="entry name" value="P-loop_NTPase"/>
</dbReference>
<dbReference type="KEGG" id="ota:OT_ostta06g01830"/>
<evidence type="ECO:0000256" key="1">
    <source>
        <dbReference type="ARBA" id="ARBA00004604"/>
    </source>
</evidence>
<dbReference type="Proteomes" id="UP000009170">
    <property type="component" value="Unassembled WGS sequence"/>
</dbReference>
<dbReference type="Gene3D" id="1.10.1580.10">
    <property type="match status" value="1"/>
</dbReference>
<evidence type="ECO:0000256" key="4">
    <source>
        <dbReference type="ARBA" id="ARBA00023134"/>
    </source>
</evidence>
<dbReference type="Pfam" id="PF01926">
    <property type="entry name" value="MMR_HSR1"/>
    <property type="match status" value="1"/>
</dbReference>
<dbReference type="PANTHER" id="PTHR11089:SF30">
    <property type="entry name" value="GUANINE NUCLEOTIDE-BINDING PROTEIN-LIKE 3 HOMOLOG"/>
    <property type="match status" value="1"/>
</dbReference>
<dbReference type="EMBL" id="CAID01000006">
    <property type="protein sequence ID" value="CEF98322.1"/>
    <property type="molecule type" value="Genomic_DNA"/>
</dbReference>
<feature type="compositionally biased region" description="Acidic residues" evidence="6">
    <location>
        <begin position="584"/>
        <end position="597"/>
    </location>
</feature>
<sequence>MPKKSTKSKSKRTTLKQKYKVIRKVKEHHKKKRKEENRLKRLGIKKKGPKDPGIPSTLPFRDELMKEIEYEHEKKEKKETERLEAKKQRRAENKRIVKEMIDNGQPAPSLEQLRALADRKEQNYEEKKEAKIAEELEREDYDQDSSRRAYYKEFVKVVELSDVVIQVLDARDPLACRSPEVERFVRRMNPDKRMILLLNKIDLVPKENVMAWLKYFREELPAVAFKCATSGSGNKLGARNANFKSSGNALGGADSLGAETLLEMLKNYARNKNMKTAITVGIVGFPNVGKSSLINSLKRSRTAAAVGNTPGMTKVLKEIKLDKNVKLIDSPGVVFASELGESAGAAALRNCVKVERIEDPIAPVHEITRRCPPEQLMVMYKTGRFSDVDDFLRQVARLQGKLKKGGIPDLKAAARVVLTDWNNGRIPYFTSPPAREEHKEHAAAEIVGGWSEEFDADKVFAAEQSTVIAGLPEEGADDVDFMAVQTLGNGIIEAHDLSEEEEDDDEDDDDTMEGVEPVKLKRERDDSQAGRTQRALAAAEAAAAARQSSARQKVLYGNEGQYNPNAARASKKRARREAKAKEEAAEDDSGSDFDWES</sequence>
<dbReference type="GO" id="GO:0005730">
    <property type="term" value="C:nucleolus"/>
    <property type="evidence" value="ECO:0007669"/>
    <property type="project" value="UniProtKB-SubCell"/>
</dbReference>
<dbReference type="AlphaFoldDB" id="A0A090M6K6"/>
<dbReference type="OrthoDB" id="444945at2759"/>
<dbReference type="InterPro" id="IPR030378">
    <property type="entry name" value="G_CP_dom"/>
</dbReference>
<protein>
    <submittedName>
        <fullName evidence="8">Guanine nucleotide-binding protein-like 3,N-terminal domain</fullName>
    </submittedName>
</protein>
<comment type="subcellular location">
    <subcellularLocation>
        <location evidence="1">Nucleus</location>
        <location evidence="1">Nucleolus</location>
    </subcellularLocation>
</comment>
<accession>A0A090M6K6</accession>
<feature type="region of interest" description="Disordered" evidence="6">
    <location>
        <begin position="71"/>
        <end position="90"/>
    </location>
</feature>
<dbReference type="PRINTS" id="PR00326">
    <property type="entry name" value="GTP1OBG"/>
</dbReference>
<dbReference type="FunFam" id="3.40.50.300:FF:000571">
    <property type="entry name" value="Guanine nucleotide-binding protein-like NSN1"/>
    <property type="match status" value="1"/>
</dbReference>
<dbReference type="STRING" id="70448.A0A090M6K6"/>
<dbReference type="SUPFAM" id="SSF52540">
    <property type="entry name" value="P-loop containing nucleoside triphosphate hydrolases"/>
    <property type="match status" value="1"/>
</dbReference>
<dbReference type="InterPro" id="IPR023179">
    <property type="entry name" value="GTP-bd_ortho_bundle_sf"/>
</dbReference>
<feature type="compositionally biased region" description="Basic residues" evidence="6">
    <location>
        <begin position="24"/>
        <end position="33"/>
    </location>
</feature>
<gene>
    <name evidence="8" type="ORF">OT_ostta06g01830</name>
</gene>
<reference evidence="9" key="1">
    <citation type="journal article" date="2006" name="Proc. Natl. Acad. Sci. U.S.A.">
        <title>Genome analysis of the smallest free-living eukaryote Ostreococcus tauri unveils many unique features.</title>
        <authorList>
            <person name="Derelle E."/>
            <person name="Ferraz C."/>
            <person name="Rombauts S."/>
            <person name="Rouze P."/>
            <person name="Worden A.Z."/>
            <person name="Robbens S."/>
            <person name="Partensky F."/>
            <person name="Degroeve S."/>
            <person name="Echeynie S."/>
            <person name="Cooke R."/>
            <person name="Saeys Y."/>
            <person name="Wuyts J."/>
            <person name="Jabbari K."/>
            <person name="Bowler C."/>
            <person name="Panaud O."/>
            <person name="Piegu B."/>
            <person name="Ball S.G."/>
            <person name="Ral J.-P."/>
            <person name="Bouget F.-Y."/>
            <person name="Piganeau G."/>
            <person name="De Baets B."/>
            <person name="Picard A."/>
            <person name="Delseny M."/>
            <person name="Demaille J."/>
            <person name="Van de Peer Y."/>
            <person name="Moreau H."/>
        </authorList>
    </citation>
    <scope>NUCLEOTIDE SEQUENCE [LARGE SCALE GENOMIC DNA]</scope>
    <source>
        <strain evidence="9">OTTH 0595 / CCAP 157/2 / RCC745</strain>
    </source>
</reference>
<keyword evidence="9" id="KW-1185">Reference proteome</keyword>
<dbReference type="CDD" id="cd04178">
    <property type="entry name" value="Nucleostemin_like"/>
    <property type="match status" value="1"/>
</dbReference>
<feature type="region of interest" description="Disordered" evidence="6">
    <location>
        <begin position="24"/>
        <end position="62"/>
    </location>
</feature>
<dbReference type="RefSeq" id="XP_022839207.1">
    <property type="nucleotide sequence ID" value="XM_022984003.1"/>
</dbReference>
<dbReference type="PANTHER" id="PTHR11089">
    <property type="entry name" value="GTP-BINDING PROTEIN-RELATED"/>
    <property type="match status" value="1"/>
</dbReference>
<feature type="compositionally biased region" description="Acidic residues" evidence="6">
    <location>
        <begin position="498"/>
        <end position="513"/>
    </location>
</feature>
<evidence type="ECO:0000256" key="3">
    <source>
        <dbReference type="ARBA" id="ARBA00023054"/>
    </source>
</evidence>
<keyword evidence="5" id="KW-0539">Nucleus</keyword>
<evidence type="ECO:0000259" key="7">
    <source>
        <dbReference type="PROSITE" id="PS51721"/>
    </source>
</evidence>
<dbReference type="GeneID" id="9833373"/>
<comment type="caution">
    <text evidence="8">The sequence shown here is derived from an EMBL/GenBank/DDBJ whole genome shotgun (WGS) entry which is preliminary data.</text>
</comment>
<dbReference type="Pfam" id="PF08701">
    <property type="entry name" value="GN3L_Grn1"/>
    <property type="match status" value="1"/>
</dbReference>